<comment type="caution">
    <text evidence="5">The sequence shown here is derived from an EMBL/GenBank/DDBJ whole genome shotgun (WGS) entry which is preliminary data.</text>
</comment>
<dbReference type="Gene3D" id="3.40.50.720">
    <property type="entry name" value="NAD(P)-binding Rossmann-like Domain"/>
    <property type="match status" value="1"/>
</dbReference>
<dbReference type="RefSeq" id="WP_369328003.1">
    <property type="nucleotide sequence ID" value="NZ_JAULBC010000001.1"/>
</dbReference>
<organism evidence="5 6">
    <name type="scientific">Danxiaibacter flavus</name>
    <dbReference type="NCBI Taxonomy" id="3049108"/>
    <lineage>
        <taxon>Bacteria</taxon>
        <taxon>Pseudomonadati</taxon>
        <taxon>Bacteroidota</taxon>
        <taxon>Chitinophagia</taxon>
        <taxon>Chitinophagales</taxon>
        <taxon>Chitinophagaceae</taxon>
        <taxon>Danxiaibacter</taxon>
    </lineage>
</organism>
<evidence type="ECO:0000259" key="3">
    <source>
        <dbReference type="Pfam" id="PF01408"/>
    </source>
</evidence>
<dbReference type="EMBL" id="JAULBC010000001">
    <property type="protein sequence ID" value="MEX6686607.1"/>
    <property type="molecule type" value="Genomic_DNA"/>
</dbReference>
<keyword evidence="2" id="KW-0560">Oxidoreductase</keyword>
<feature type="domain" description="Gfo/Idh/MocA-like oxidoreductase N-terminal" evidence="3">
    <location>
        <begin position="5"/>
        <end position="121"/>
    </location>
</feature>
<dbReference type="Proteomes" id="UP001560573">
    <property type="component" value="Unassembled WGS sequence"/>
</dbReference>
<keyword evidence="6" id="KW-1185">Reference proteome</keyword>
<dbReference type="Pfam" id="PF01408">
    <property type="entry name" value="GFO_IDH_MocA"/>
    <property type="match status" value="1"/>
</dbReference>
<dbReference type="InterPro" id="IPR004104">
    <property type="entry name" value="Gfo/Idh/MocA-like_OxRdtase_C"/>
</dbReference>
<dbReference type="InterPro" id="IPR051317">
    <property type="entry name" value="Gfo/Idh/MocA_oxidoreduct"/>
</dbReference>
<proteinExistence type="inferred from homology"/>
<dbReference type="Pfam" id="PF02894">
    <property type="entry name" value="GFO_IDH_MocA_C"/>
    <property type="match status" value="1"/>
</dbReference>
<dbReference type="PANTHER" id="PTHR43708">
    <property type="entry name" value="CONSERVED EXPRESSED OXIDOREDUCTASE (EUROFUNG)"/>
    <property type="match status" value="1"/>
</dbReference>
<name>A0ABV3Z9R2_9BACT</name>
<gene>
    <name evidence="5" type="ORF">QTN47_03835</name>
</gene>
<protein>
    <submittedName>
        <fullName evidence="5">Gfo/Idh/MocA family oxidoreductase</fullName>
    </submittedName>
</protein>
<dbReference type="PANTHER" id="PTHR43708:SF5">
    <property type="entry name" value="CONSERVED EXPRESSED OXIDOREDUCTASE (EUROFUNG)-RELATED"/>
    <property type="match status" value="1"/>
</dbReference>
<dbReference type="InterPro" id="IPR000683">
    <property type="entry name" value="Gfo/Idh/MocA-like_OxRdtase_N"/>
</dbReference>
<dbReference type="InterPro" id="IPR036291">
    <property type="entry name" value="NAD(P)-bd_dom_sf"/>
</dbReference>
<comment type="similarity">
    <text evidence="1">Belongs to the Gfo/Idh/MocA family.</text>
</comment>
<accession>A0ABV3Z9R2</accession>
<sequence>MQIINTALCSFGMSGKVFHAPFIDLHPGFKLTGAWERSKKLIQEAYPGVKSYTSLEEILEDETVDLVVVNTPNVTHYDYTKKALLAGKNVVVEKPFTNTIAEAEELKELSVKQNKLLSVYHNRRYDSDFSLVRQVVHDKLLGDIVEAEIHFDRFNKQLSPKAHKEVPGIGTGVLYDLGAHLIDQALQLFSFPEAVFADIRTLRPESQVDDYFEVLLYYPSLRVRVKSSYIVKEPLPAYSLHGTKGSFLKSRADVQEADLIAGKKPSYSGWGIEPASEEGLLHAEKNGTDIKEKLAAPAGNYVGYYDDLYKAFTSGKPVPVTADDGIRIIKIIEAAFKSNNERKVIDLTE</sequence>
<evidence type="ECO:0000259" key="4">
    <source>
        <dbReference type="Pfam" id="PF02894"/>
    </source>
</evidence>
<evidence type="ECO:0000256" key="2">
    <source>
        <dbReference type="ARBA" id="ARBA00023002"/>
    </source>
</evidence>
<feature type="domain" description="Gfo/Idh/MocA-like oxidoreductase C-terminal" evidence="4">
    <location>
        <begin position="138"/>
        <end position="347"/>
    </location>
</feature>
<dbReference type="SUPFAM" id="SSF51735">
    <property type="entry name" value="NAD(P)-binding Rossmann-fold domains"/>
    <property type="match status" value="1"/>
</dbReference>
<dbReference type="Gene3D" id="3.30.360.10">
    <property type="entry name" value="Dihydrodipicolinate Reductase, domain 2"/>
    <property type="match status" value="1"/>
</dbReference>
<evidence type="ECO:0000313" key="6">
    <source>
        <dbReference type="Proteomes" id="UP001560573"/>
    </source>
</evidence>
<reference evidence="5 6" key="1">
    <citation type="submission" date="2023-07" db="EMBL/GenBank/DDBJ databases">
        <authorList>
            <person name="Lian W.-H."/>
        </authorList>
    </citation>
    <scope>NUCLEOTIDE SEQUENCE [LARGE SCALE GENOMIC DNA]</scope>
    <source>
        <strain evidence="5 6">SYSU DXS3180</strain>
    </source>
</reference>
<evidence type="ECO:0000256" key="1">
    <source>
        <dbReference type="ARBA" id="ARBA00010928"/>
    </source>
</evidence>
<evidence type="ECO:0000313" key="5">
    <source>
        <dbReference type="EMBL" id="MEX6686607.1"/>
    </source>
</evidence>